<organism evidence="2 3">
    <name type="scientific">Talaromyces rugulosus</name>
    <name type="common">Penicillium rugulosum</name>
    <dbReference type="NCBI Taxonomy" id="121627"/>
    <lineage>
        <taxon>Eukaryota</taxon>
        <taxon>Fungi</taxon>
        <taxon>Dikarya</taxon>
        <taxon>Ascomycota</taxon>
        <taxon>Pezizomycotina</taxon>
        <taxon>Eurotiomycetes</taxon>
        <taxon>Eurotiomycetidae</taxon>
        <taxon>Eurotiales</taxon>
        <taxon>Trichocomaceae</taxon>
        <taxon>Talaromyces</taxon>
        <taxon>Talaromyces sect. Islandici</taxon>
    </lineage>
</organism>
<dbReference type="InterPro" id="IPR016181">
    <property type="entry name" value="Acyl_CoA_acyltransferase"/>
</dbReference>
<dbReference type="PANTHER" id="PTHR20958">
    <property type="entry name" value="GLYCINE N-ACYLTRANSFERASE-LIKE PROTEIN"/>
    <property type="match status" value="1"/>
</dbReference>
<dbReference type="InterPro" id="IPR013653">
    <property type="entry name" value="GCN5-like_dom"/>
</dbReference>
<dbReference type="PANTHER" id="PTHR20958:SF6">
    <property type="entry name" value="GLYCINE N-ACYLTRANSFERASE-LIKE PROTEIN"/>
    <property type="match status" value="1"/>
</dbReference>
<dbReference type="Proteomes" id="UP000509510">
    <property type="component" value="Chromosome II"/>
</dbReference>
<dbReference type="OrthoDB" id="61870at2759"/>
<dbReference type="RefSeq" id="XP_035343703.1">
    <property type="nucleotide sequence ID" value="XM_035487810.1"/>
</dbReference>
<accession>A0A7H8QVK7</accession>
<protein>
    <recommendedName>
        <fullName evidence="1">GCN5-related N-acetyltransferase Rv2170-like domain-containing protein</fullName>
    </recommendedName>
</protein>
<dbReference type="KEGG" id="trg:TRUGW13939_04641"/>
<feature type="domain" description="GCN5-related N-acetyltransferase Rv2170-like" evidence="1">
    <location>
        <begin position="280"/>
        <end position="360"/>
    </location>
</feature>
<gene>
    <name evidence="2" type="ORF">TRUGW13939_04641</name>
</gene>
<dbReference type="SUPFAM" id="SSF55729">
    <property type="entry name" value="Acyl-CoA N-acyltransferases (Nat)"/>
    <property type="match status" value="1"/>
</dbReference>
<dbReference type="EMBL" id="CP055899">
    <property type="protein sequence ID" value="QKX57525.1"/>
    <property type="molecule type" value="Genomic_DNA"/>
</dbReference>
<dbReference type="InterPro" id="IPR053225">
    <property type="entry name" value="Acyl-CoA_N-acyltransferase"/>
</dbReference>
<dbReference type="Pfam" id="PF08445">
    <property type="entry name" value="FR47"/>
    <property type="match status" value="1"/>
</dbReference>
<proteinExistence type="predicted"/>
<reference evidence="3" key="1">
    <citation type="submission" date="2020-06" db="EMBL/GenBank/DDBJ databases">
        <title>A chromosome-scale genome assembly of Talaromyces rugulosus W13939.</title>
        <authorList>
            <person name="Wang B."/>
            <person name="Guo L."/>
            <person name="Ye K."/>
            <person name="Wang L."/>
        </authorList>
    </citation>
    <scope>NUCLEOTIDE SEQUENCE [LARGE SCALE GENOMIC DNA]</scope>
    <source>
        <strain evidence="3">W13939</strain>
    </source>
</reference>
<name>A0A7H8QVK7_TALRU</name>
<evidence type="ECO:0000313" key="2">
    <source>
        <dbReference type="EMBL" id="QKX57525.1"/>
    </source>
</evidence>
<evidence type="ECO:0000313" key="3">
    <source>
        <dbReference type="Proteomes" id="UP000509510"/>
    </source>
</evidence>
<dbReference type="GeneID" id="55992142"/>
<sequence length="367" mass="41076">MADTETAFVIHNDNALQTLVPSLERLLPSSTPLLRRIQYDIAHPRDTAYYLASSNLAPQSPGDDNGPWIAAYVDLFAARETQVWVYSSLEAEVDNAHDDDKPHISTFSSISTERQAVARRQVWDLLQYINRELMPAFEAYYHKTLAATTTTSTHKVLPPHKPPAMLLGTLHSGLIQLLSSNDSYTNATFRPGLKVHRYDVTPYVKYIFEPSIFQTAGDEEHTLPRGYRYGEQGLLPQHVELVRSRTHIPREPQTLLSMPSVVIYHDASKEIGDENGPSPVAWGFMWLDGSLATLHVEPEHRGKGLAVLLSREIMRRGMASGTYGPAGPLAYTHADVALENTASRRVMEKVGGQKRWSVTWTVVEVVH</sequence>
<keyword evidence="3" id="KW-1185">Reference proteome</keyword>
<dbReference type="GO" id="GO:0016747">
    <property type="term" value="F:acyltransferase activity, transferring groups other than amino-acyl groups"/>
    <property type="evidence" value="ECO:0007669"/>
    <property type="project" value="InterPro"/>
</dbReference>
<dbReference type="Gene3D" id="3.40.630.30">
    <property type="match status" value="1"/>
</dbReference>
<dbReference type="AlphaFoldDB" id="A0A7H8QVK7"/>
<evidence type="ECO:0000259" key="1">
    <source>
        <dbReference type="Pfam" id="PF08445"/>
    </source>
</evidence>